<dbReference type="Proteomes" id="UP001464555">
    <property type="component" value="Unassembled WGS sequence"/>
</dbReference>
<dbReference type="RefSeq" id="WP_341695589.1">
    <property type="nucleotide sequence ID" value="NZ_JBBYHR010000002.1"/>
</dbReference>
<evidence type="ECO:0008006" key="3">
    <source>
        <dbReference type="Google" id="ProtNLM"/>
    </source>
</evidence>
<organism evidence="1 2">
    <name type="scientific">Flavobacterium arundinis</name>
    <dbReference type="NCBI Taxonomy" id="3139143"/>
    <lineage>
        <taxon>Bacteria</taxon>
        <taxon>Pseudomonadati</taxon>
        <taxon>Bacteroidota</taxon>
        <taxon>Flavobacteriia</taxon>
        <taxon>Flavobacteriales</taxon>
        <taxon>Flavobacteriaceae</taxon>
        <taxon>Flavobacterium</taxon>
    </lineage>
</organism>
<accession>A0ABU9HTN9</accession>
<keyword evidence="2" id="KW-1185">Reference proteome</keyword>
<protein>
    <recommendedName>
        <fullName evidence="3">AAA domain-containing protein</fullName>
    </recommendedName>
</protein>
<reference evidence="1 2" key="1">
    <citation type="submission" date="2024-04" db="EMBL/GenBank/DDBJ databases">
        <title>Flavobacterium sp. DGU11 16S ribosomal RNA gene Genome sequencing and assembly.</title>
        <authorList>
            <person name="Park S."/>
        </authorList>
    </citation>
    <scope>NUCLEOTIDE SEQUENCE [LARGE SCALE GENOMIC DNA]</scope>
    <source>
        <strain evidence="1 2">DGU11</strain>
    </source>
</reference>
<evidence type="ECO:0000313" key="2">
    <source>
        <dbReference type="Proteomes" id="UP001464555"/>
    </source>
</evidence>
<sequence length="156" mass="17505">MKYIIIKGAKSSGKSATAKDICKRLNPSSIKQLCISEDSIATLRPIGISDMEKDNYLLKVRKRDILVVACAPTEQRKKVTAIVHAIHSLNIYPELAIIAMCGIEKLKDFATAKELELLGECVHETKIWRIPSNEFAKTEEWDARISHLTTLTLKNI</sequence>
<proteinExistence type="predicted"/>
<gene>
    <name evidence="1" type="ORF">AAEO56_03230</name>
</gene>
<comment type="caution">
    <text evidence="1">The sequence shown here is derived from an EMBL/GenBank/DDBJ whole genome shotgun (WGS) entry which is preliminary data.</text>
</comment>
<dbReference type="EMBL" id="JBBYHR010000002">
    <property type="protein sequence ID" value="MEL1243265.1"/>
    <property type="molecule type" value="Genomic_DNA"/>
</dbReference>
<name>A0ABU9HTN9_9FLAO</name>
<evidence type="ECO:0000313" key="1">
    <source>
        <dbReference type="EMBL" id="MEL1243265.1"/>
    </source>
</evidence>